<name>A0A391NVS9_9EUKA</name>
<dbReference type="Proteomes" id="UP000265618">
    <property type="component" value="Unassembled WGS sequence"/>
</dbReference>
<proteinExistence type="predicted"/>
<feature type="non-terminal residue" evidence="1">
    <location>
        <position position="1"/>
    </location>
</feature>
<sequence length="33" mass="3908">GVKMSQVDMRFKKTASEVMMDFFDHRYGGCIYE</sequence>
<evidence type="ECO:0000313" key="1">
    <source>
        <dbReference type="EMBL" id="GCA63298.1"/>
    </source>
</evidence>
<gene>
    <name evidence="1" type="ORF">KIPB_009102</name>
</gene>
<protein>
    <submittedName>
        <fullName evidence="1">Uncharacterized protein</fullName>
    </submittedName>
</protein>
<dbReference type="AlphaFoldDB" id="A0A391NVS9"/>
<comment type="caution">
    <text evidence="1">The sequence shown here is derived from an EMBL/GenBank/DDBJ whole genome shotgun (WGS) entry which is preliminary data.</text>
</comment>
<dbReference type="EMBL" id="BDIP01002989">
    <property type="protein sequence ID" value="GCA63298.1"/>
    <property type="molecule type" value="Genomic_DNA"/>
</dbReference>
<organism evidence="1 2">
    <name type="scientific">Kipferlia bialata</name>
    <dbReference type="NCBI Taxonomy" id="797122"/>
    <lineage>
        <taxon>Eukaryota</taxon>
        <taxon>Metamonada</taxon>
        <taxon>Carpediemonas-like organisms</taxon>
        <taxon>Kipferlia</taxon>
    </lineage>
</organism>
<evidence type="ECO:0000313" key="2">
    <source>
        <dbReference type="Proteomes" id="UP000265618"/>
    </source>
</evidence>
<keyword evidence="2" id="KW-1185">Reference proteome</keyword>
<reference evidence="1 2" key="1">
    <citation type="journal article" date="2018" name="PLoS ONE">
        <title>The draft genome of Kipferlia bialata reveals reductive genome evolution in fornicate parasites.</title>
        <authorList>
            <person name="Tanifuji G."/>
            <person name="Takabayashi S."/>
            <person name="Kume K."/>
            <person name="Takagi M."/>
            <person name="Nakayama T."/>
            <person name="Kamikawa R."/>
            <person name="Inagaki Y."/>
            <person name="Hashimoto T."/>
        </authorList>
    </citation>
    <scope>NUCLEOTIDE SEQUENCE [LARGE SCALE GENOMIC DNA]</scope>
    <source>
        <strain evidence="1">NY0173</strain>
    </source>
</reference>
<accession>A0A391NVS9</accession>